<keyword evidence="2" id="KW-0472">Membrane</keyword>
<comment type="caution">
    <text evidence="4">The sequence shown here is derived from an EMBL/GenBank/DDBJ whole genome shotgun (WGS) entry which is preliminary data.</text>
</comment>
<dbReference type="InterPro" id="IPR000742">
    <property type="entry name" value="EGF"/>
</dbReference>
<evidence type="ECO:0000259" key="3">
    <source>
        <dbReference type="PROSITE" id="PS50026"/>
    </source>
</evidence>
<keyword evidence="1" id="KW-1015">Disulfide bond</keyword>
<feature type="transmembrane region" description="Helical" evidence="2">
    <location>
        <begin position="24"/>
        <end position="47"/>
    </location>
</feature>
<evidence type="ECO:0000313" key="5">
    <source>
        <dbReference type="Proteomes" id="UP001634394"/>
    </source>
</evidence>
<dbReference type="AlphaFoldDB" id="A0ABD3TKF5"/>
<accession>A0ABD3TKF5</accession>
<name>A0ABD3TKF5_SINWO</name>
<evidence type="ECO:0000313" key="4">
    <source>
        <dbReference type="EMBL" id="KAL3837561.1"/>
    </source>
</evidence>
<keyword evidence="5" id="KW-1185">Reference proteome</keyword>
<reference evidence="4 5" key="1">
    <citation type="submission" date="2024-11" db="EMBL/GenBank/DDBJ databases">
        <title>Chromosome-level genome assembly of the freshwater bivalve Anodonta woodiana.</title>
        <authorList>
            <person name="Chen X."/>
        </authorList>
    </citation>
    <scope>NUCLEOTIDE SEQUENCE [LARGE SCALE GENOMIC DNA]</scope>
    <source>
        <strain evidence="4">MN2024</strain>
        <tissue evidence="4">Gills</tissue>
    </source>
</reference>
<dbReference type="EMBL" id="JBJQND010000018">
    <property type="protein sequence ID" value="KAL3837561.1"/>
    <property type="molecule type" value="Genomic_DNA"/>
</dbReference>
<feature type="non-terminal residue" evidence="4">
    <location>
        <position position="64"/>
    </location>
</feature>
<dbReference type="Proteomes" id="UP001634394">
    <property type="component" value="Unassembled WGS sequence"/>
</dbReference>
<gene>
    <name evidence="4" type="ORF">ACJMK2_022909</name>
</gene>
<keyword evidence="2" id="KW-1133">Transmembrane helix</keyword>
<evidence type="ECO:0000256" key="1">
    <source>
        <dbReference type="PROSITE-ProRule" id="PRU00076"/>
    </source>
</evidence>
<comment type="caution">
    <text evidence="1">Lacks conserved residue(s) required for the propagation of feature annotation.</text>
</comment>
<keyword evidence="2" id="KW-0812">Transmembrane</keyword>
<proteinExistence type="predicted"/>
<organism evidence="4 5">
    <name type="scientific">Sinanodonta woodiana</name>
    <name type="common">Chinese pond mussel</name>
    <name type="synonym">Anodonta woodiana</name>
    <dbReference type="NCBI Taxonomy" id="1069815"/>
    <lineage>
        <taxon>Eukaryota</taxon>
        <taxon>Metazoa</taxon>
        <taxon>Spiralia</taxon>
        <taxon>Lophotrochozoa</taxon>
        <taxon>Mollusca</taxon>
        <taxon>Bivalvia</taxon>
        <taxon>Autobranchia</taxon>
        <taxon>Heteroconchia</taxon>
        <taxon>Palaeoheterodonta</taxon>
        <taxon>Unionida</taxon>
        <taxon>Unionoidea</taxon>
        <taxon>Unionidae</taxon>
        <taxon>Unioninae</taxon>
        <taxon>Sinanodonta</taxon>
    </lineage>
</organism>
<feature type="non-terminal residue" evidence="4">
    <location>
        <position position="1"/>
    </location>
</feature>
<protein>
    <recommendedName>
        <fullName evidence="3">EGF-like domain-containing protein</fullName>
    </recommendedName>
</protein>
<evidence type="ECO:0000256" key="2">
    <source>
        <dbReference type="SAM" id="Phobius"/>
    </source>
</evidence>
<feature type="domain" description="EGF-like" evidence="3">
    <location>
        <begin position="1"/>
        <end position="11"/>
    </location>
</feature>
<sequence>CKDGFTGKYCEYEATTISNTNEDVVFLIAGIVAMAVMTTCCCFAAIARRTSKGEDEYVHEVMES</sequence>
<dbReference type="PROSITE" id="PS50026">
    <property type="entry name" value="EGF_3"/>
    <property type="match status" value="1"/>
</dbReference>
<feature type="disulfide bond" evidence="1">
    <location>
        <begin position="1"/>
        <end position="10"/>
    </location>
</feature>
<keyword evidence="1" id="KW-0245">EGF-like domain</keyword>